<evidence type="ECO:0000256" key="2">
    <source>
        <dbReference type="SAM" id="Phobius"/>
    </source>
</evidence>
<evidence type="ECO:0000313" key="3">
    <source>
        <dbReference type="EMBL" id="MCC2198576.1"/>
    </source>
</evidence>
<evidence type="ECO:0000313" key="4">
    <source>
        <dbReference type="Proteomes" id="UP001430637"/>
    </source>
</evidence>
<gene>
    <name evidence="3" type="ORF">LKD23_02175</name>
</gene>
<evidence type="ECO:0000256" key="1">
    <source>
        <dbReference type="SAM" id="MobiDB-lite"/>
    </source>
</evidence>
<keyword evidence="2" id="KW-0812">Transmembrane</keyword>
<organism evidence="3 4">
    <name type="scientific">Faecalibacterium butyricigenerans</name>
    <dbReference type="NCBI Taxonomy" id="1851427"/>
    <lineage>
        <taxon>Bacteria</taxon>
        <taxon>Bacillati</taxon>
        <taxon>Bacillota</taxon>
        <taxon>Clostridia</taxon>
        <taxon>Eubacteriales</taxon>
        <taxon>Oscillospiraceae</taxon>
        <taxon>Faecalibacterium</taxon>
    </lineage>
</organism>
<name>A0ABS8F5Y8_9FIRM</name>
<keyword evidence="2" id="KW-0472">Membrane</keyword>
<feature type="transmembrane region" description="Helical" evidence="2">
    <location>
        <begin position="106"/>
        <end position="127"/>
    </location>
</feature>
<feature type="compositionally biased region" description="Basic residues" evidence="1">
    <location>
        <begin position="1"/>
        <end position="12"/>
    </location>
</feature>
<reference evidence="3" key="1">
    <citation type="submission" date="2021-10" db="EMBL/GenBank/DDBJ databases">
        <title>Anaerobic single-cell dispensing facilitates the cultivation of human gut bacteria.</title>
        <authorList>
            <person name="Afrizal A."/>
        </authorList>
    </citation>
    <scope>NUCLEOTIDE SEQUENCE</scope>
    <source>
        <strain evidence="3">CLA-AA-H233</strain>
    </source>
</reference>
<dbReference type="Proteomes" id="UP001430637">
    <property type="component" value="Unassembled WGS sequence"/>
</dbReference>
<proteinExistence type="predicted"/>
<protein>
    <submittedName>
        <fullName evidence="3">Uncharacterized protein</fullName>
    </submittedName>
</protein>
<sequence length="518" mass="59320">MRSAGRKPKHERKVGPEERQGRGSGSARPPEQESAAWAELNIVEEGDEPEEDSEAEETEAPREKRGRFRRHWKHRLKRRPAFSSVHDFLNSLLSFRLLFEVFVQKVRWLFAVGVVCTLGFMFVLTTVKSFGASTTMSLNYEESVTGKTPNGARFSESEFLTQEYLEAILQATGLQDDLTTADLADCISISPTTSRIVTKEDDYYISSSYYLSVKLPWTLWGKITVQDFLDEICRVYLKRFTADYRVNATSLDIDDDYSDMDYEEIGSYFSMMIDRVNNYLTVRNDQDGSYLSASGQSYSAIKKQVQNLQGYTLREYQSYIWEKGVAKNNFRCIDDLNELNRTLRWDEMSDSQKSAIYMTILDNYNNKMVSSVLIPTYDNDGAFYMSRTKIGIDDLALQANELLSSAVEAQKSIATNNSKVTALEQSTESHEVQMAQAMVDNITRQLADIVSATRELDADCYAQRIHSYLMFSEPQRSFMQRYNVKRSVMLAALVCAVCYLGAVVQVCVRRQRQRMENE</sequence>
<keyword evidence="4" id="KW-1185">Reference proteome</keyword>
<dbReference type="EMBL" id="JAJEQL010000003">
    <property type="protein sequence ID" value="MCC2198576.1"/>
    <property type="molecule type" value="Genomic_DNA"/>
</dbReference>
<feature type="compositionally biased region" description="Acidic residues" evidence="1">
    <location>
        <begin position="42"/>
        <end position="58"/>
    </location>
</feature>
<comment type="caution">
    <text evidence="3">The sequence shown here is derived from an EMBL/GenBank/DDBJ whole genome shotgun (WGS) entry which is preliminary data.</text>
</comment>
<accession>A0ABS8F5Y8</accession>
<dbReference type="RefSeq" id="WP_227620158.1">
    <property type="nucleotide sequence ID" value="NZ_JAJEQL010000003.1"/>
</dbReference>
<feature type="transmembrane region" description="Helical" evidence="2">
    <location>
        <begin position="488"/>
        <end position="508"/>
    </location>
</feature>
<keyword evidence="2" id="KW-1133">Transmembrane helix</keyword>
<feature type="region of interest" description="Disordered" evidence="1">
    <location>
        <begin position="1"/>
        <end position="65"/>
    </location>
</feature>